<sequence>MAFRGPFNIVLFCGQLTQQYLTEGNRLKYIREHQADLHVAQYNGLTDYLNNRAERENHTVGTICILPSSFIGSPMAMMQAYQDAMAICGKYGKPTYFLTFTCNPKWPEITNSIPIFQSASDRPYVVARVYNLKKNELIDDIQTRQILGAVTARIHVIEFQKRGLPHCHMLIWIDQPDLPNTSTDIDNTICAEIPNKETHPRLYGIVMTNMIHGPCGKNINDQSPCMEDGKCTKSFPKEFCPETVMNHNGFPAYRRRDMGQTHHLQRNNRVYNVDNRWVVPYNPYLSLKFNSHINLEFCASIKSI</sequence>
<reference evidence="2" key="1">
    <citation type="submission" date="2021-11" db="EMBL/GenBank/DDBJ databases">
        <authorList>
            <person name="Schell T."/>
        </authorList>
    </citation>
    <scope>NUCLEOTIDE SEQUENCE</scope>
    <source>
        <strain evidence="2">M5</strain>
    </source>
</reference>
<dbReference type="AlphaFoldDB" id="A0A8J2RIA6"/>
<dbReference type="OrthoDB" id="6372266at2759"/>
<gene>
    <name evidence="2" type="ORF">DGAL_LOCUS2301</name>
</gene>
<comment type="caution">
    <text evidence="2">The sequence shown here is derived from an EMBL/GenBank/DDBJ whole genome shotgun (WGS) entry which is preliminary data.</text>
</comment>
<accession>A0A8J2RIA6</accession>
<name>A0A8J2RIA6_9CRUS</name>
<dbReference type="InterPro" id="IPR025476">
    <property type="entry name" value="Helitron_helicase-like"/>
</dbReference>
<dbReference type="Pfam" id="PF14214">
    <property type="entry name" value="Helitron_like_N"/>
    <property type="match status" value="1"/>
</dbReference>
<dbReference type="PANTHER" id="PTHR10492">
    <property type="match status" value="1"/>
</dbReference>
<evidence type="ECO:0000313" key="3">
    <source>
        <dbReference type="Proteomes" id="UP000789390"/>
    </source>
</evidence>
<evidence type="ECO:0000259" key="1">
    <source>
        <dbReference type="Pfam" id="PF14214"/>
    </source>
</evidence>
<proteinExistence type="predicted"/>
<evidence type="ECO:0000313" key="2">
    <source>
        <dbReference type="EMBL" id="CAH0100126.1"/>
    </source>
</evidence>
<organism evidence="2 3">
    <name type="scientific">Daphnia galeata</name>
    <dbReference type="NCBI Taxonomy" id="27404"/>
    <lineage>
        <taxon>Eukaryota</taxon>
        <taxon>Metazoa</taxon>
        <taxon>Ecdysozoa</taxon>
        <taxon>Arthropoda</taxon>
        <taxon>Crustacea</taxon>
        <taxon>Branchiopoda</taxon>
        <taxon>Diplostraca</taxon>
        <taxon>Cladocera</taxon>
        <taxon>Anomopoda</taxon>
        <taxon>Daphniidae</taxon>
        <taxon>Daphnia</taxon>
    </lineage>
</organism>
<dbReference type="Proteomes" id="UP000789390">
    <property type="component" value="Unassembled WGS sequence"/>
</dbReference>
<feature type="domain" description="Helitron helicase-like" evidence="1">
    <location>
        <begin position="8"/>
        <end position="171"/>
    </location>
</feature>
<dbReference type="PANTHER" id="PTHR10492:SF57">
    <property type="entry name" value="ATP-DEPENDENT DNA HELICASE"/>
    <property type="match status" value="1"/>
</dbReference>
<dbReference type="EMBL" id="CAKKLH010000032">
    <property type="protein sequence ID" value="CAH0100126.1"/>
    <property type="molecule type" value="Genomic_DNA"/>
</dbReference>
<keyword evidence="3" id="KW-1185">Reference proteome</keyword>
<protein>
    <recommendedName>
        <fullName evidence="1">Helitron helicase-like domain-containing protein</fullName>
    </recommendedName>
</protein>